<comment type="subcellular location">
    <subcellularLocation>
        <location evidence="1">Cell membrane</location>
        <topology evidence="1">Multi-pass membrane protein</topology>
    </subcellularLocation>
</comment>
<feature type="transmembrane region" description="Helical" evidence="9">
    <location>
        <begin position="41"/>
        <end position="62"/>
    </location>
</feature>
<evidence type="ECO:0000256" key="1">
    <source>
        <dbReference type="ARBA" id="ARBA00004651"/>
    </source>
</evidence>
<evidence type="ECO:0000259" key="10">
    <source>
        <dbReference type="PROSITE" id="PS50262"/>
    </source>
</evidence>
<dbReference type="Gene3D" id="1.20.1070.10">
    <property type="entry name" value="Rhodopsin 7-helix transmembrane proteins"/>
    <property type="match status" value="1"/>
</dbReference>
<dbReference type="PROSITE" id="PS50262">
    <property type="entry name" value="G_PROTEIN_RECEP_F1_2"/>
    <property type="match status" value="1"/>
</dbReference>
<reference evidence="12 13" key="1">
    <citation type="journal article" date="2011" name="Nature">
        <title>Genome sequencing reveals insights into physiology and longevity of the naked mole rat.</title>
        <authorList>
            <person name="Kim E.B."/>
            <person name="Fang X."/>
            <person name="Fushan A.A."/>
            <person name="Huang Z."/>
            <person name="Lobanov A.V."/>
            <person name="Han L."/>
            <person name="Marino S.M."/>
            <person name="Sun X."/>
            <person name="Turanov A.A."/>
            <person name="Yang P."/>
            <person name="Yim S.H."/>
            <person name="Zhao X."/>
            <person name="Kasaikina M.V."/>
            <person name="Stoletzki N."/>
            <person name="Peng C."/>
            <person name="Polak P."/>
            <person name="Xiong Z."/>
            <person name="Kiezun A."/>
            <person name="Zhu Y."/>
            <person name="Chen Y."/>
            <person name="Kryukov G.V."/>
            <person name="Zhang Q."/>
            <person name="Peshkin L."/>
            <person name="Yang L."/>
            <person name="Bronson R.T."/>
            <person name="Buffenstein R."/>
            <person name="Wang B."/>
            <person name="Han C."/>
            <person name="Li Q."/>
            <person name="Chen L."/>
            <person name="Zhao W."/>
            <person name="Sunyaev S.R."/>
            <person name="Park T.J."/>
            <person name="Zhang G."/>
            <person name="Wang J."/>
            <person name="Gladyshev V.N."/>
        </authorList>
    </citation>
    <scope>NUCLEOTIDE SEQUENCE [LARGE SCALE GENOMIC DNA]</scope>
</reference>
<dbReference type="InParanoid" id="G5B0G3"/>
<organism evidence="12 13">
    <name type="scientific">Heterocephalus glaber</name>
    <name type="common">Naked mole rat</name>
    <dbReference type="NCBI Taxonomy" id="10181"/>
    <lineage>
        <taxon>Eukaryota</taxon>
        <taxon>Metazoa</taxon>
        <taxon>Chordata</taxon>
        <taxon>Craniata</taxon>
        <taxon>Vertebrata</taxon>
        <taxon>Euteleostomi</taxon>
        <taxon>Mammalia</taxon>
        <taxon>Eutheria</taxon>
        <taxon>Euarchontoglires</taxon>
        <taxon>Glires</taxon>
        <taxon>Rodentia</taxon>
        <taxon>Hystricomorpha</taxon>
        <taxon>Bathyergidae</taxon>
        <taxon>Heterocephalus</taxon>
    </lineage>
</organism>
<dbReference type="GO" id="GO:0005886">
    <property type="term" value="C:plasma membrane"/>
    <property type="evidence" value="ECO:0007669"/>
    <property type="project" value="UniProtKB-SubCell"/>
</dbReference>
<evidence type="ECO:0000313" key="12">
    <source>
        <dbReference type="EMBL" id="EHB02774.1"/>
    </source>
</evidence>
<evidence type="ECO:0000256" key="5">
    <source>
        <dbReference type="ARBA" id="ARBA00022989"/>
    </source>
</evidence>
<dbReference type="GO" id="GO:0007186">
    <property type="term" value="P:G protein-coupled receptor signaling pathway"/>
    <property type="evidence" value="ECO:0007669"/>
    <property type="project" value="InterPro"/>
</dbReference>
<evidence type="ECO:0000256" key="2">
    <source>
        <dbReference type="ARBA" id="ARBA00022475"/>
    </source>
</evidence>
<evidence type="ECO:0000256" key="6">
    <source>
        <dbReference type="ARBA" id="ARBA00023136"/>
    </source>
</evidence>
<sequence length="148" mass="16966">MSFPFFGSWEIHHFFCEVPTVLSLGCADTVLYETVMYVCSMLMPLLFSVVITSYACFLTTVYHMSLVEGRKRAFATCSFHMLVVTLCYLATMYTYMLPLSYHTPAQDKVFSVFYTILTPMLNPLIYSLRNRDVAGALRRVLGSIRSFQ</sequence>
<keyword evidence="4 9" id="KW-0812">Transmembrane</keyword>
<dbReference type="GO" id="GO:0004984">
    <property type="term" value="F:olfactory receptor activity"/>
    <property type="evidence" value="ECO:0007669"/>
    <property type="project" value="InterPro"/>
</dbReference>
<evidence type="ECO:0000256" key="9">
    <source>
        <dbReference type="SAM" id="Phobius"/>
    </source>
</evidence>
<evidence type="ECO:0000256" key="3">
    <source>
        <dbReference type="ARBA" id="ARBA00022606"/>
    </source>
</evidence>
<keyword evidence="2" id="KW-1003">Cell membrane</keyword>
<dbReference type="Pfam" id="PF13853">
    <property type="entry name" value="7tm_4"/>
    <property type="match status" value="1"/>
</dbReference>
<name>G5B0G3_HETGA</name>
<dbReference type="STRING" id="10181.G5B0G3"/>
<keyword evidence="6 9" id="KW-0472">Membrane</keyword>
<keyword evidence="7 12" id="KW-0675">Receptor</keyword>
<keyword evidence="5 9" id="KW-1133">Transmembrane helix</keyword>
<evidence type="ECO:0000256" key="4">
    <source>
        <dbReference type="ARBA" id="ARBA00022692"/>
    </source>
</evidence>
<keyword evidence="3" id="KW-0716">Sensory transduction</keyword>
<dbReference type="AlphaFoldDB" id="G5B0G3"/>
<dbReference type="PANTHER" id="PTHR26453">
    <property type="entry name" value="OLFACTORY RECEPTOR"/>
    <property type="match status" value="1"/>
</dbReference>
<evidence type="ECO:0000256" key="8">
    <source>
        <dbReference type="ARBA" id="ARBA00023224"/>
    </source>
</evidence>
<evidence type="ECO:0000313" key="11">
    <source>
        <dbReference type="EMBL" id="EHB02773.1"/>
    </source>
</evidence>
<keyword evidence="8" id="KW-0807">Transducer</keyword>
<dbReference type="EMBL" id="JH167816">
    <property type="protein sequence ID" value="EHB02774.1"/>
    <property type="molecule type" value="Genomic_DNA"/>
</dbReference>
<feature type="domain" description="G-protein coupled receptors family 1 profile" evidence="10">
    <location>
        <begin position="1"/>
        <end position="126"/>
    </location>
</feature>
<protein>
    <submittedName>
        <fullName evidence="12">Olfactory receptor 2T1</fullName>
    </submittedName>
</protein>
<gene>
    <name evidence="11" type="ORF">GW7_17333</name>
    <name evidence="12" type="ORF">GW7_17334</name>
</gene>
<dbReference type="InterPro" id="IPR000725">
    <property type="entry name" value="Olfact_rcpt"/>
</dbReference>
<dbReference type="InterPro" id="IPR017452">
    <property type="entry name" value="GPCR_Rhodpsn_7TM"/>
</dbReference>
<evidence type="ECO:0000313" key="13">
    <source>
        <dbReference type="Proteomes" id="UP000006813"/>
    </source>
</evidence>
<dbReference type="Proteomes" id="UP000006813">
    <property type="component" value="Unassembled WGS sequence"/>
</dbReference>
<dbReference type="EMBL" id="JH167816">
    <property type="protein sequence ID" value="EHB02773.1"/>
    <property type="molecule type" value="Genomic_DNA"/>
</dbReference>
<accession>G5B0G3</accession>
<feature type="transmembrane region" description="Helical" evidence="9">
    <location>
        <begin position="74"/>
        <end position="97"/>
    </location>
</feature>
<dbReference type="SUPFAM" id="SSF81321">
    <property type="entry name" value="Family A G protein-coupled receptor-like"/>
    <property type="match status" value="1"/>
</dbReference>
<feature type="transmembrane region" description="Helical" evidence="9">
    <location>
        <begin position="109"/>
        <end position="128"/>
    </location>
</feature>
<evidence type="ECO:0000256" key="7">
    <source>
        <dbReference type="ARBA" id="ARBA00023170"/>
    </source>
</evidence>
<dbReference type="PRINTS" id="PR00245">
    <property type="entry name" value="OLFACTORYR"/>
</dbReference>
<proteinExistence type="predicted"/>